<gene>
    <name evidence="2" type="ORF">NE237_010679</name>
</gene>
<dbReference type="Proteomes" id="UP001141806">
    <property type="component" value="Unassembled WGS sequence"/>
</dbReference>
<keyword evidence="3" id="KW-1185">Reference proteome</keyword>
<reference evidence="2" key="1">
    <citation type="journal article" date="2023" name="Plant J.">
        <title>The genome of the king protea, Protea cynaroides.</title>
        <authorList>
            <person name="Chang J."/>
            <person name="Duong T.A."/>
            <person name="Schoeman C."/>
            <person name="Ma X."/>
            <person name="Roodt D."/>
            <person name="Barker N."/>
            <person name="Li Z."/>
            <person name="Van de Peer Y."/>
            <person name="Mizrachi E."/>
        </authorList>
    </citation>
    <scope>NUCLEOTIDE SEQUENCE</scope>
    <source>
        <tissue evidence="2">Young leaves</tissue>
    </source>
</reference>
<feature type="compositionally biased region" description="Basic and acidic residues" evidence="1">
    <location>
        <begin position="52"/>
        <end position="68"/>
    </location>
</feature>
<proteinExistence type="predicted"/>
<name>A0A9Q0L0U4_9MAGN</name>
<feature type="compositionally biased region" description="Basic and acidic residues" evidence="1">
    <location>
        <begin position="1"/>
        <end position="24"/>
    </location>
</feature>
<evidence type="ECO:0000256" key="1">
    <source>
        <dbReference type="SAM" id="MobiDB-lite"/>
    </source>
</evidence>
<dbReference type="AlphaFoldDB" id="A0A9Q0L0U4"/>
<protein>
    <submittedName>
        <fullName evidence="2">Uncharacterized protein</fullName>
    </submittedName>
</protein>
<dbReference type="OrthoDB" id="5970at2759"/>
<dbReference type="EMBL" id="JAMYWD010000002">
    <property type="protein sequence ID" value="KAJ4979899.1"/>
    <property type="molecule type" value="Genomic_DNA"/>
</dbReference>
<feature type="region of interest" description="Disordered" evidence="1">
    <location>
        <begin position="1"/>
        <end position="29"/>
    </location>
</feature>
<evidence type="ECO:0000313" key="2">
    <source>
        <dbReference type="EMBL" id="KAJ4979899.1"/>
    </source>
</evidence>
<sequence>MLPSLKVEDEMKKDSHGMLDDDGNHTTSRIGYEVTNLGTTSLQQLTFPADNSVDKRESEKLQPPEHTESPCGKRNIEVPVNPQTISSTRISSEDMYMVLKHYGLALAEGRKNLPTEVYFGSVRLWPWEIIYYRRLKKGPISTDNYARRVSQNREFGIVDK</sequence>
<organism evidence="2 3">
    <name type="scientific">Protea cynaroides</name>
    <dbReference type="NCBI Taxonomy" id="273540"/>
    <lineage>
        <taxon>Eukaryota</taxon>
        <taxon>Viridiplantae</taxon>
        <taxon>Streptophyta</taxon>
        <taxon>Embryophyta</taxon>
        <taxon>Tracheophyta</taxon>
        <taxon>Spermatophyta</taxon>
        <taxon>Magnoliopsida</taxon>
        <taxon>Proteales</taxon>
        <taxon>Proteaceae</taxon>
        <taxon>Protea</taxon>
    </lineage>
</organism>
<evidence type="ECO:0000313" key="3">
    <source>
        <dbReference type="Proteomes" id="UP001141806"/>
    </source>
</evidence>
<feature type="region of interest" description="Disordered" evidence="1">
    <location>
        <begin position="47"/>
        <end position="76"/>
    </location>
</feature>
<comment type="caution">
    <text evidence="2">The sequence shown here is derived from an EMBL/GenBank/DDBJ whole genome shotgun (WGS) entry which is preliminary data.</text>
</comment>
<accession>A0A9Q0L0U4</accession>